<dbReference type="EMBL" id="JACNJD010000240">
    <property type="protein sequence ID" value="MBC8177874.1"/>
    <property type="molecule type" value="Genomic_DNA"/>
</dbReference>
<accession>A0A8J6N130</accession>
<keyword evidence="2" id="KW-0732">Signal</keyword>
<evidence type="ECO:0000256" key="1">
    <source>
        <dbReference type="ARBA" id="ARBA00009091"/>
    </source>
</evidence>
<protein>
    <submittedName>
        <fullName evidence="4">OmpH family outer membrane protein</fullName>
    </submittedName>
</protein>
<dbReference type="SMART" id="SM00935">
    <property type="entry name" value="OmpH"/>
    <property type="match status" value="1"/>
</dbReference>
<dbReference type="Proteomes" id="UP000650524">
    <property type="component" value="Unassembled WGS sequence"/>
</dbReference>
<dbReference type="PANTHER" id="PTHR35089">
    <property type="entry name" value="CHAPERONE PROTEIN SKP"/>
    <property type="match status" value="1"/>
</dbReference>
<dbReference type="InterPro" id="IPR024930">
    <property type="entry name" value="Skp_dom_sf"/>
</dbReference>
<reference evidence="4 5" key="1">
    <citation type="submission" date="2020-08" db="EMBL/GenBank/DDBJ databases">
        <title>Bridging the membrane lipid divide: bacteria of the FCB group superphylum have the potential to synthesize archaeal ether lipids.</title>
        <authorList>
            <person name="Villanueva L."/>
            <person name="Von Meijenfeldt F.A.B."/>
            <person name="Westbye A.B."/>
            <person name="Yadav S."/>
            <person name="Hopmans E.C."/>
            <person name="Dutilh B.E."/>
            <person name="Sinninghe Damste J.S."/>
        </authorList>
    </citation>
    <scope>NUCLEOTIDE SEQUENCE [LARGE SCALE GENOMIC DNA]</scope>
    <source>
        <strain evidence="4">NIOZ-UU27</strain>
    </source>
</reference>
<evidence type="ECO:0000256" key="2">
    <source>
        <dbReference type="ARBA" id="ARBA00022729"/>
    </source>
</evidence>
<dbReference type="Pfam" id="PF03938">
    <property type="entry name" value="OmpH"/>
    <property type="match status" value="1"/>
</dbReference>
<comment type="similarity">
    <text evidence="1">Belongs to the Skp family.</text>
</comment>
<dbReference type="GO" id="GO:0005829">
    <property type="term" value="C:cytosol"/>
    <property type="evidence" value="ECO:0007669"/>
    <property type="project" value="TreeGrafter"/>
</dbReference>
<gene>
    <name evidence="4" type="ORF">H8E19_10765</name>
</gene>
<proteinExistence type="inferred from homology"/>
<comment type="caution">
    <text evidence="4">The sequence shown here is derived from an EMBL/GenBank/DDBJ whole genome shotgun (WGS) entry which is preliminary data.</text>
</comment>
<evidence type="ECO:0000256" key="3">
    <source>
        <dbReference type="SAM" id="Coils"/>
    </source>
</evidence>
<organism evidence="4 5">
    <name type="scientific">Candidatus Desulfacyla euxinica</name>
    <dbReference type="NCBI Taxonomy" id="2841693"/>
    <lineage>
        <taxon>Bacteria</taxon>
        <taxon>Deltaproteobacteria</taxon>
        <taxon>Candidatus Desulfacyla</taxon>
    </lineage>
</organism>
<evidence type="ECO:0000313" key="5">
    <source>
        <dbReference type="Proteomes" id="UP000650524"/>
    </source>
</evidence>
<evidence type="ECO:0000313" key="4">
    <source>
        <dbReference type="EMBL" id="MBC8177874.1"/>
    </source>
</evidence>
<dbReference type="InterPro" id="IPR005632">
    <property type="entry name" value="Chaperone_Skp"/>
</dbReference>
<dbReference type="GO" id="GO:0051082">
    <property type="term" value="F:unfolded protein binding"/>
    <property type="evidence" value="ECO:0007669"/>
    <property type="project" value="InterPro"/>
</dbReference>
<dbReference type="PANTHER" id="PTHR35089:SF1">
    <property type="entry name" value="CHAPERONE PROTEIN SKP"/>
    <property type="match status" value="1"/>
</dbReference>
<name>A0A8J6N130_9DELT</name>
<dbReference type="SUPFAM" id="SSF111384">
    <property type="entry name" value="OmpH-like"/>
    <property type="match status" value="1"/>
</dbReference>
<dbReference type="GO" id="GO:0050821">
    <property type="term" value="P:protein stabilization"/>
    <property type="evidence" value="ECO:0007669"/>
    <property type="project" value="TreeGrafter"/>
</dbReference>
<keyword evidence="3" id="KW-0175">Coiled coil</keyword>
<feature type="coiled-coil region" evidence="3">
    <location>
        <begin position="1"/>
        <end position="49"/>
    </location>
</feature>
<dbReference type="Gene3D" id="3.30.910.20">
    <property type="entry name" value="Skp domain"/>
    <property type="match status" value="1"/>
</dbReference>
<sequence length="141" mass="16724">MQKLQQNSVRFQKIREVLKKKFNAFQKKLDGERAQIAKIEEELRKQSMMLSLDAKEDKEMELGKRTRHYKYMYGEVTQEMKDAEFEATRRVGKEIEKIVEKMSQKEKFTIILEDGTVGLIYYDDTIDITNQVTEAYDKLGK</sequence>
<dbReference type="AlphaFoldDB" id="A0A8J6N130"/>